<evidence type="ECO:0000256" key="8">
    <source>
        <dbReference type="ARBA" id="ARBA00022840"/>
    </source>
</evidence>
<evidence type="ECO:0000256" key="4">
    <source>
        <dbReference type="ARBA" id="ARBA00022490"/>
    </source>
</evidence>
<dbReference type="GO" id="GO:0002949">
    <property type="term" value="P:tRNA threonylcarbamoyladenosine modification"/>
    <property type="evidence" value="ECO:0007669"/>
    <property type="project" value="InterPro"/>
</dbReference>
<evidence type="ECO:0000256" key="2">
    <source>
        <dbReference type="ARBA" id="ARBA00007599"/>
    </source>
</evidence>
<evidence type="ECO:0000313" key="12">
    <source>
        <dbReference type="Proteomes" id="UP001214043"/>
    </source>
</evidence>
<dbReference type="Pfam" id="PF02367">
    <property type="entry name" value="TsaE"/>
    <property type="match status" value="1"/>
</dbReference>
<dbReference type="KEGG" id="hfl:PUV54_05195"/>
<sequence length="154" mass="16955">MTGILFHLASETETSALGVRLAPLLRAGDVVRLEGDLGAGKSTLARALIQELTGVVEAPSPTFTFVETYDAPDFTLWHFDFYRLEKSEDVWELGLEEALEDGAVLVEWPERAEGYLPEEALAIRLEIVVNGRQANIKVNRAWMARLAAAGIKSN</sequence>
<evidence type="ECO:0000256" key="5">
    <source>
        <dbReference type="ARBA" id="ARBA00022694"/>
    </source>
</evidence>
<name>A0AAE9ZCX7_9PROT</name>
<dbReference type="PANTHER" id="PTHR33540:SF2">
    <property type="entry name" value="TRNA THREONYLCARBAMOYLADENOSINE BIOSYNTHESIS PROTEIN TSAE"/>
    <property type="match status" value="1"/>
</dbReference>
<evidence type="ECO:0000256" key="7">
    <source>
        <dbReference type="ARBA" id="ARBA00022741"/>
    </source>
</evidence>
<evidence type="ECO:0000256" key="1">
    <source>
        <dbReference type="ARBA" id="ARBA00004496"/>
    </source>
</evidence>
<dbReference type="InterPro" id="IPR027417">
    <property type="entry name" value="P-loop_NTPase"/>
</dbReference>
<keyword evidence="6" id="KW-0479">Metal-binding</keyword>
<proteinExistence type="inferred from homology"/>
<keyword evidence="5" id="KW-0819">tRNA processing</keyword>
<evidence type="ECO:0000256" key="3">
    <source>
        <dbReference type="ARBA" id="ARBA00019010"/>
    </source>
</evidence>
<dbReference type="SUPFAM" id="SSF52540">
    <property type="entry name" value="P-loop containing nucleoside triphosphate hydrolases"/>
    <property type="match status" value="1"/>
</dbReference>
<dbReference type="CDD" id="cd00882">
    <property type="entry name" value="Ras_like_GTPase"/>
    <property type="match status" value="1"/>
</dbReference>
<keyword evidence="7" id="KW-0547">Nucleotide-binding</keyword>
<dbReference type="Gene3D" id="3.40.50.300">
    <property type="entry name" value="P-loop containing nucleotide triphosphate hydrolases"/>
    <property type="match status" value="1"/>
</dbReference>
<dbReference type="GO" id="GO:0046872">
    <property type="term" value="F:metal ion binding"/>
    <property type="evidence" value="ECO:0007669"/>
    <property type="project" value="UniProtKB-KW"/>
</dbReference>
<organism evidence="11 12">
    <name type="scientific">Hyphococcus flavus</name>
    <dbReference type="NCBI Taxonomy" id="1866326"/>
    <lineage>
        <taxon>Bacteria</taxon>
        <taxon>Pseudomonadati</taxon>
        <taxon>Pseudomonadota</taxon>
        <taxon>Alphaproteobacteria</taxon>
        <taxon>Parvularculales</taxon>
        <taxon>Parvularculaceae</taxon>
        <taxon>Hyphococcus</taxon>
    </lineage>
</organism>
<gene>
    <name evidence="11" type="primary">tsaE</name>
    <name evidence="11" type="ORF">PUV54_05195</name>
</gene>
<keyword evidence="12" id="KW-1185">Reference proteome</keyword>
<protein>
    <recommendedName>
        <fullName evidence="3">tRNA threonylcarbamoyladenosine biosynthesis protein TsaE</fullName>
    </recommendedName>
    <alternativeName>
        <fullName evidence="10">t(6)A37 threonylcarbamoyladenosine biosynthesis protein TsaE</fullName>
    </alternativeName>
</protein>
<evidence type="ECO:0000313" key="11">
    <source>
        <dbReference type="EMBL" id="WDI32589.1"/>
    </source>
</evidence>
<dbReference type="NCBIfam" id="TIGR00150">
    <property type="entry name" value="T6A_YjeE"/>
    <property type="match status" value="1"/>
</dbReference>
<evidence type="ECO:0000256" key="9">
    <source>
        <dbReference type="ARBA" id="ARBA00022842"/>
    </source>
</evidence>
<evidence type="ECO:0000256" key="10">
    <source>
        <dbReference type="ARBA" id="ARBA00032441"/>
    </source>
</evidence>
<dbReference type="Proteomes" id="UP001214043">
    <property type="component" value="Chromosome"/>
</dbReference>
<keyword evidence="8" id="KW-0067">ATP-binding</keyword>
<reference evidence="11" key="1">
    <citation type="submission" date="2023-02" db="EMBL/GenBank/DDBJ databases">
        <title>Genome sequence of Hyphococcus flavus.</title>
        <authorList>
            <person name="Rong J.-C."/>
            <person name="Zhao Q."/>
            <person name="Yi M."/>
            <person name="Wu J.-Y."/>
        </authorList>
    </citation>
    <scope>NUCLEOTIDE SEQUENCE</scope>
    <source>
        <strain evidence="11">MCCC 1K03223</strain>
    </source>
</reference>
<dbReference type="AlphaFoldDB" id="A0AAE9ZCX7"/>
<dbReference type="InterPro" id="IPR003442">
    <property type="entry name" value="T6A_TsaE"/>
</dbReference>
<dbReference type="RefSeq" id="WP_274494520.1">
    <property type="nucleotide sequence ID" value="NZ_CP118166.1"/>
</dbReference>
<keyword evidence="4" id="KW-0963">Cytoplasm</keyword>
<keyword evidence="9" id="KW-0460">Magnesium</keyword>
<comment type="similarity">
    <text evidence="2">Belongs to the TsaE family.</text>
</comment>
<accession>A0AAE9ZCX7</accession>
<dbReference type="GO" id="GO:0005524">
    <property type="term" value="F:ATP binding"/>
    <property type="evidence" value="ECO:0007669"/>
    <property type="project" value="UniProtKB-KW"/>
</dbReference>
<dbReference type="EMBL" id="CP118166">
    <property type="protein sequence ID" value="WDI32589.1"/>
    <property type="molecule type" value="Genomic_DNA"/>
</dbReference>
<dbReference type="GO" id="GO:0005737">
    <property type="term" value="C:cytoplasm"/>
    <property type="evidence" value="ECO:0007669"/>
    <property type="project" value="UniProtKB-SubCell"/>
</dbReference>
<comment type="subcellular location">
    <subcellularLocation>
        <location evidence="1">Cytoplasm</location>
    </subcellularLocation>
</comment>
<evidence type="ECO:0000256" key="6">
    <source>
        <dbReference type="ARBA" id="ARBA00022723"/>
    </source>
</evidence>
<dbReference type="PANTHER" id="PTHR33540">
    <property type="entry name" value="TRNA THREONYLCARBAMOYLADENOSINE BIOSYNTHESIS PROTEIN TSAE"/>
    <property type="match status" value="1"/>
</dbReference>